<dbReference type="PANTHER" id="PTHR45138">
    <property type="entry name" value="REGULATORY COMPONENTS OF SENSORY TRANSDUCTION SYSTEM"/>
    <property type="match status" value="1"/>
</dbReference>
<protein>
    <recommendedName>
        <fullName evidence="1">diguanylate cyclase</fullName>
        <ecNumber evidence="1">2.7.7.65</ecNumber>
    </recommendedName>
</protein>
<dbReference type="Gene3D" id="1.25.40.10">
    <property type="entry name" value="Tetratricopeptide repeat domain"/>
    <property type="match status" value="1"/>
</dbReference>
<evidence type="ECO:0000259" key="3">
    <source>
        <dbReference type="PROSITE" id="PS50887"/>
    </source>
</evidence>
<evidence type="ECO:0000256" key="2">
    <source>
        <dbReference type="ARBA" id="ARBA00034247"/>
    </source>
</evidence>
<proteinExistence type="predicted"/>
<dbReference type="PROSITE" id="PS50887">
    <property type="entry name" value="GGDEF"/>
    <property type="match status" value="1"/>
</dbReference>
<keyword evidence="5" id="KW-1185">Reference proteome</keyword>
<dbReference type="InterPro" id="IPR043128">
    <property type="entry name" value="Rev_trsase/Diguanyl_cyclase"/>
</dbReference>
<dbReference type="RefSeq" id="WP_212595609.1">
    <property type="nucleotide sequence ID" value="NZ_CP073587.1"/>
</dbReference>
<accession>A0ABX7YX00</accession>
<organism evidence="4 5">
    <name type="scientific">Shewanella yunxiaonensis</name>
    <dbReference type="NCBI Taxonomy" id="2829809"/>
    <lineage>
        <taxon>Bacteria</taxon>
        <taxon>Pseudomonadati</taxon>
        <taxon>Pseudomonadota</taxon>
        <taxon>Gammaproteobacteria</taxon>
        <taxon>Alteromonadales</taxon>
        <taxon>Shewanellaceae</taxon>
        <taxon>Shewanella</taxon>
    </lineage>
</organism>
<dbReference type="InterPro" id="IPR029787">
    <property type="entry name" value="Nucleotide_cyclase"/>
</dbReference>
<dbReference type="SUPFAM" id="SSF55073">
    <property type="entry name" value="Nucleotide cyclase"/>
    <property type="match status" value="1"/>
</dbReference>
<dbReference type="SUPFAM" id="SSF48452">
    <property type="entry name" value="TPR-like"/>
    <property type="match status" value="1"/>
</dbReference>
<dbReference type="PANTHER" id="PTHR45138:SF9">
    <property type="entry name" value="DIGUANYLATE CYCLASE DGCM-RELATED"/>
    <property type="match status" value="1"/>
</dbReference>
<dbReference type="NCBIfam" id="TIGR00254">
    <property type="entry name" value="GGDEF"/>
    <property type="match status" value="1"/>
</dbReference>
<name>A0ABX7YX00_9GAMM</name>
<evidence type="ECO:0000256" key="1">
    <source>
        <dbReference type="ARBA" id="ARBA00012528"/>
    </source>
</evidence>
<dbReference type="Gene3D" id="3.30.70.270">
    <property type="match status" value="1"/>
</dbReference>
<evidence type="ECO:0000313" key="4">
    <source>
        <dbReference type="EMBL" id="QUN06596.1"/>
    </source>
</evidence>
<dbReference type="CDD" id="cd01949">
    <property type="entry name" value="GGDEF"/>
    <property type="match status" value="1"/>
</dbReference>
<dbReference type="InterPro" id="IPR011990">
    <property type="entry name" value="TPR-like_helical_dom_sf"/>
</dbReference>
<evidence type="ECO:0000313" key="5">
    <source>
        <dbReference type="Proteomes" id="UP000679575"/>
    </source>
</evidence>
<gene>
    <name evidence="4" type="ORF">KDN34_03845</name>
</gene>
<dbReference type="Proteomes" id="UP000679575">
    <property type="component" value="Chromosome"/>
</dbReference>
<feature type="domain" description="GGDEF" evidence="3">
    <location>
        <begin position="452"/>
        <end position="585"/>
    </location>
</feature>
<sequence>MSNPKKMMRLTVNRYFKLIILLLSLASVSTLASDFMLQLKAADEIRSSDPRTFSVKLNEIRKHSLELSEQETYYLQYLSGYELAFKGDIDAAISIYKNLLQSNADQEQKFRAKISIVNEFAILKNWIEGLQYLDDALKQKESIKNEQLQSLSIMIAAIFYNALGQYQLGYTYSEQLKKIATTERQTCFAAQLALDAASQLGHVKASAQAFSDAITQCEANGEILMASIIIGVQAKGYLSDGHPEETLTKLEQQMPLLLKTGYQPTIGEYYSVLSEAYWQLNMQGKAFRAANNAVKVQSSQAPLNGARTRAYKVLYQYYRSHGDNAAALDAYINYAEADKANLDEIKTKTMAYQLAQHQSIEQQNRITLLNQQNKVLTLQQKLAENESHTQRDLIVALICVIALLILGAAQSWRNQRHFRKLAEYDGLTNIFSRTHFTALAHQLLERSQQHQEPVSCVMFDIDHFKQINDSKGHKTGDWALRNVAQVSRQVCRHNDVLGRVGGEEFCVLLPQTNIMQAKEMAERLRLRLVELYTRDSGYDFSLTASFGVAETSGSSYKLEALMHDADQAMYQAKLRGRNRVCIFAKEECSSLEPAMLPVTTTPTVNISQS</sequence>
<dbReference type="Pfam" id="PF00990">
    <property type="entry name" value="GGDEF"/>
    <property type="match status" value="1"/>
</dbReference>
<comment type="catalytic activity">
    <reaction evidence="2">
        <text>2 GTP = 3',3'-c-di-GMP + 2 diphosphate</text>
        <dbReference type="Rhea" id="RHEA:24898"/>
        <dbReference type="ChEBI" id="CHEBI:33019"/>
        <dbReference type="ChEBI" id="CHEBI:37565"/>
        <dbReference type="ChEBI" id="CHEBI:58805"/>
        <dbReference type="EC" id="2.7.7.65"/>
    </reaction>
</comment>
<dbReference type="SMART" id="SM00267">
    <property type="entry name" value="GGDEF"/>
    <property type="match status" value="1"/>
</dbReference>
<dbReference type="EMBL" id="CP073587">
    <property type="protein sequence ID" value="QUN06596.1"/>
    <property type="molecule type" value="Genomic_DNA"/>
</dbReference>
<reference evidence="4 5" key="1">
    <citation type="submission" date="2021-04" db="EMBL/GenBank/DDBJ databases">
        <title>Novel species identification of genus Shewanella.</title>
        <authorList>
            <person name="Liu G."/>
        </authorList>
    </citation>
    <scope>NUCLEOTIDE SEQUENCE [LARGE SCALE GENOMIC DNA]</scope>
    <source>
        <strain evidence="4 5">FJAT-54481</strain>
    </source>
</reference>
<dbReference type="InterPro" id="IPR050469">
    <property type="entry name" value="Diguanylate_Cyclase"/>
</dbReference>
<dbReference type="InterPro" id="IPR000160">
    <property type="entry name" value="GGDEF_dom"/>
</dbReference>
<dbReference type="EC" id="2.7.7.65" evidence="1"/>